<name>W8C319_CERCA</name>
<accession>W8C319</accession>
<proteinExistence type="evidence at transcript level"/>
<reference evidence="1" key="2">
    <citation type="journal article" date="2014" name="BMC Genomics">
        <title>A genomic perspective to assessing quality of mass-reared SIT flies used in Mediterranean fruit fly (Ceratitis capitata) eradication in California.</title>
        <authorList>
            <person name="Calla B."/>
            <person name="Hall B."/>
            <person name="Hou S."/>
            <person name="Geib S.M."/>
        </authorList>
    </citation>
    <scope>NUCLEOTIDE SEQUENCE</scope>
</reference>
<evidence type="ECO:0000313" key="1">
    <source>
        <dbReference type="EMBL" id="JAC06338.1"/>
    </source>
</evidence>
<dbReference type="EMBL" id="GAMC01000218">
    <property type="protein sequence ID" value="JAC06338.1"/>
    <property type="molecule type" value="mRNA"/>
</dbReference>
<feature type="non-terminal residue" evidence="1">
    <location>
        <position position="197"/>
    </location>
</feature>
<organism evidence="1">
    <name type="scientific">Ceratitis capitata</name>
    <name type="common">Mediterranean fruit fly</name>
    <name type="synonym">Tephritis capitata</name>
    <dbReference type="NCBI Taxonomy" id="7213"/>
    <lineage>
        <taxon>Eukaryota</taxon>
        <taxon>Metazoa</taxon>
        <taxon>Ecdysozoa</taxon>
        <taxon>Arthropoda</taxon>
        <taxon>Hexapoda</taxon>
        <taxon>Insecta</taxon>
        <taxon>Pterygota</taxon>
        <taxon>Neoptera</taxon>
        <taxon>Endopterygota</taxon>
        <taxon>Diptera</taxon>
        <taxon>Brachycera</taxon>
        <taxon>Muscomorpha</taxon>
        <taxon>Tephritoidea</taxon>
        <taxon>Tephritidae</taxon>
        <taxon>Ceratitis</taxon>
        <taxon>Ceratitis</taxon>
    </lineage>
</organism>
<reference evidence="1" key="1">
    <citation type="submission" date="2013-07" db="EMBL/GenBank/DDBJ databases">
        <authorList>
            <person name="Geib S."/>
        </authorList>
    </citation>
    <scope>NUCLEOTIDE SEQUENCE</scope>
</reference>
<dbReference type="AlphaFoldDB" id="W8C319"/>
<protein>
    <submittedName>
        <fullName evidence="1">Uncharacterized protein</fullName>
    </submittedName>
</protein>
<sequence>MGLNDFVAFFYGSAQNLQTVTAQTSAPIVTLTNGGDHHQVNGVSGLGIGGVGGLGGILPHSMQMLKNRKNAKAPKINLTDCSSDVKYGKSLKTPPQLLATLTASGKNANSGCGGGVSGVCSENVANTGFGKSPANATGSATVTATSMQPMQSAMGSASAYTSELDLYRASGLRKKSSFIWNSFRMPRSKKDQNRASG</sequence>